<evidence type="ECO:0000313" key="2">
    <source>
        <dbReference type="Proteomes" id="UP001482620"/>
    </source>
</evidence>
<protein>
    <submittedName>
        <fullName evidence="1">Uncharacterized protein</fullName>
    </submittedName>
</protein>
<comment type="caution">
    <text evidence="1">The sequence shown here is derived from an EMBL/GenBank/DDBJ whole genome shotgun (WGS) entry which is preliminary data.</text>
</comment>
<keyword evidence="2" id="KW-1185">Reference proteome</keyword>
<proteinExistence type="predicted"/>
<reference evidence="1 2" key="1">
    <citation type="submission" date="2021-06" db="EMBL/GenBank/DDBJ databases">
        <authorList>
            <person name="Palmer J.M."/>
        </authorList>
    </citation>
    <scope>NUCLEOTIDE SEQUENCE [LARGE SCALE GENOMIC DNA]</scope>
    <source>
        <strain evidence="2">if_2019</strain>
        <tissue evidence="1">Muscle</tissue>
    </source>
</reference>
<dbReference type="EMBL" id="JAHRIQ010111495">
    <property type="protein sequence ID" value="MEQ2257580.1"/>
    <property type="molecule type" value="Genomic_DNA"/>
</dbReference>
<gene>
    <name evidence="1" type="ORF">ILYODFUR_036185</name>
</gene>
<evidence type="ECO:0000313" key="1">
    <source>
        <dbReference type="EMBL" id="MEQ2257580.1"/>
    </source>
</evidence>
<sequence length="79" mass="9320">MEIRFQSEEIWTNGPVLNVQLNPFCFFFLSLVTNNLVHYRHLPEPRETQLPTRSSEHLIMFAGCLPEYQDGCLKDFFVN</sequence>
<organism evidence="1 2">
    <name type="scientific">Ilyodon furcidens</name>
    <name type="common">goldbreast splitfin</name>
    <dbReference type="NCBI Taxonomy" id="33524"/>
    <lineage>
        <taxon>Eukaryota</taxon>
        <taxon>Metazoa</taxon>
        <taxon>Chordata</taxon>
        <taxon>Craniata</taxon>
        <taxon>Vertebrata</taxon>
        <taxon>Euteleostomi</taxon>
        <taxon>Actinopterygii</taxon>
        <taxon>Neopterygii</taxon>
        <taxon>Teleostei</taxon>
        <taxon>Neoteleostei</taxon>
        <taxon>Acanthomorphata</taxon>
        <taxon>Ovalentaria</taxon>
        <taxon>Atherinomorphae</taxon>
        <taxon>Cyprinodontiformes</taxon>
        <taxon>Goodeidae</taxon>
        <taxon>Ilyodon</taxon>
    </lineage>
</organism>
<accession>A0ABV0VJZ5</accession>
<dbReference type="Proteomes" id="UP001482620">
    <property type="component" value="Unassembled WGS sequence"/>
</dbReference>
<name>A0ABV0VJZ5_9TELE</name>